<sequence>MSSSTIRMKWTVWRITRGAVGVVRLARRSAMTAENVA</sequence>
<reference evidence="1" key="1">
    <citation type="submission" date="2014-09" db="EMBL/GenBank/DDBJ databases">
        <authorList>
            <person name="Magalhaes I.L.F."/>
            <person name="Oliveira U."/>
            <person name="Santos F.R."/>
            <person name="Vidigal T.H.D.A."/>
            <person name="Brescovit A.D."/>
            <person name="Santos A.J."/>
        </authorList>
    </citation>
    <scope>NUCLEOTIDE SEQUENCE</scope>
    <source>
        <tissue evidence="1">Shoot tissue taken approximately 20 cm above the soil surface</tissue>
    </source>
</reference>
<proteinExistence type="predicted"/>
<dbReference type="EMBL" id="GBRH01183588">
    <property type="protein sequence ID" value="JAE14308.1"/>
    <property type="molecule type" value="Transcribed_RNA"/>
</dbReference>
<dbReference type="AlphaFoldDB" id="A0A0A9G0Y1"/>
<protein>
    <submittedName>
        <fullName evidence="1">Uncharacterized protein</fullName>
    </submittedName>
</protein>
<accession>A0A0A9G0Y1</accession>
<organism evidence="1">
    <name type="scientific">Arundo donax</name>
    <name type="common">Giant reed</name>
    <name type="synonym">Donax arundinaceus</name>
    <dbReference type="NCBI Taxonomy" id="35708"/>
    <lineage>
        <taxon>Eukaryota</taxon>
        <taxon>Viridiplantae</taxon>
        <taxon>Streptophyta</taxon>
        <taxon>Embryophyta</taxon>
        <taxon>Tracheophyta</taxon>
        <taxon>Spermatophyta</taxon>
        <taxon>Magnoliopsida</taxon>
        <taxon>Liliopsida</taxon>
        <taxon>Poales</taxon>
        <taxon>Poaceae</taxon>
        <taxon>PACMAD clade</taxon>
        <taxon>Arundinoideae</taxon>
        <taxon>Arundineae</taxon>
        <taxon>Arundo</taxon>
    </lineage>
</organism>
<evidence type="ECO:0000313" key="1">
    <source>
        <dbReference type="EMBL" id="JAE14308.1"/>
    </source>
</evidence>
<reference evidence="1" key="2">
    <citation type="journal article" date="2015" name="Data Brief">
        <title>Shoot transcriptome of the giant reed, Arundo donax.</title>
        <authorList>
            <person name="Barrero R.A."/>
            <person name="Guerrero F.D."/>
            <person name="Moolhuijzen P."/>
            <person name="Goolsby J.A."/>
            <person name="Tidwell J."/>
            <person name="Bellgard S.E."/>
            <person name="Bellgard M.I."/>
        </authorList>
    </citation>
    <scope>NUCLEOTIDE SEQUENCE</scope>
    <source>
        <tissue evidence="1">Shoot tissue taken approximately 20 cm above the soil surface</tissue>
    </source>
</reference>
<name>A0A0A9G0Y1_ARUDO</name>